<comment type="caution">
    <text evidence="2">The sequence shown here is derived from an EMBL/GenBank/DDBJ whole genome shotgun (WGS) entry which is preliminary data.</text>
</comment>
<dbReference type="InterPro" id="IPR000959">
    <property type="entry name" value="POLO_box_dom"/>
</dbReference>
<reference evidence="2 3" key="1">
    <citation type="submission" date="2017-03" db="EMBL/GenBank/DDBJ databases">
        <title>Genome of the blue death feigning beetle - Asbolus verrucosus.</title>
        <authorList>
            <person name="Rider S.D."/>
        </authorList>
    </citation>
    <scope>NUCLEOTIDE SEQUENCE [LARGE SCALE GENOMIC DNA]</scope>
    <source>
        <strain evidence="2">Butters</strain>
        <tissue evidence="2">Head and leg muscle</tissue>
    </source>
</reference>
<gene>
    <name evidence="2" type="ORF">BDFB_014808</name>
</gene>
<dbReference type="InterPro" id="IPR036947">
    <property type="entry name" value="POLO_box_dom_sf"/>
</dbReference>
<proteinExistence type="predicted"/>
<evidence type="ECO:0000259" key="1">
    <source>
        <dbReference type="PROSITE" id="PS50078"/>
    </source>
</evidence>
<dbReference type="SUPFAM" id="SSF82615">
    <property type="entry name" value="Polo-box domain"/>
    <property type="match status" value="1"/>
</dbReference>
<dbReference type="InterPro" id="IPR033701">
    <property type="entry name" value="POLO_box_1"/>
</dbReference>
<protein>
    <submittedName>
        <fullName evidence="2">POLO box domain containing protein</fullName>
    </submittedName>
</protein>
<dbReference type="Proteomes" id="UP000292052">
    <property type="component" value="Unassembled WGS sequence"/>
</dbReference>
<name>A0A482WE83_ASBVE</name>
<dbReference type="Gene3D" id="3.30.1120.30">
    <property type="entry name" value="POLO box domain"/>
    <property type="match status" value="1"/>
</dbReference>
<dbReference type="AlphaFoldDB" id="A0A482WE83"/>
<dbReference type="Pfam" id="PF00659">
    <property type="entry name" value="POLO_box"/>
    <property type="match status" value="1"/>
</dbReference>
<keyword evidence="3" id="KW-1185">Reference proteome</keyword>
<sequence>EMTDPAAQPTIWVSKWIVYTDKCGFGYQLSNEGVEVTFSNTLRLIMLPNGINMHCIDKNGEESYMTMNNYPAGHAKNIKLL</sequence>
<dbReference type="CDD" id="cd13118">
    <property type="entry name" value="POLO_box_1"/>
    <property type="match status" value="1"/>
</dbReference>
<evidence type="ECO:0000313" key="3">
    <source>
        <dbReference type="Proteomes" id="UP000292052"/>
    </source>
</evidence>
<evidence type="ECO:0000313" key="2">
    <source>
        <dbReference type="EMBL" id="RZC42823.1"/>
    </source>
</evidence>
<feature type="non-terminal residue" evidence="2">
    <location>
        <position position="1"/>
    </location>
</feature>
<dbReference type="OrthoDB" id="408964at2759"/>
<accession>A0A482WE83</accession>
<organism evidence="2 3">
    <name type="scientific">Asbolus verrucosus</name>
    <name type="common">Desert ironclad beetle</name>
    <dbReference type="NCBI Taxonomy" id="1661398"/>
    <lineage>
        <taxon>Eukaryota</taxon>
        <taxon>Metazoa</taxon>
        <taxon>Ecdysozoa</taxon>
        <taxon>Arthropoda</taxon>
        <taxon>Hexapoda</taxon>
        <taxon>Insecta</taxon>
        <taxon>Pterygota</taxon>
        <taxon>Neoptera</taxon>
        <taxon>Endopterygota</taxon>
        <taxon>Coleoptera</taxon>
        <taxon>Polyphaga</taxon>
        <taxon>Cucujiformia</taxon>
        <taxon>Tenebrionidae</taxon>
        <taxon>Pimeliinae</taxon>
        <taxon>Asbolus</taxon>
    </lineage>
</organism>
<dbReference type="PROSITE" id="PS50078">
    <property type="entry name" value="POLO_BOX"/>
    <property type="match status" value="1"/>
</dbReference>
<dbReference type="EMBL" id="QDEB01004605">
    <property type="protein sequence ID" value="RZC42823.1"/>
    <property type="molecule type" value="Genomic_DNA"/>
</dbReference>
<dbReference type="STRING" id="1661398.A0A482WE83"/>
<feature type="domain" description="POLO box" evidence="1">
    <location>
        <begin position="12"/>
        <end position="81"/>
    </location>
</feature>